<dbReference type="EMBL" id="KI925456">
    <property type="protein sequence ID" value="ETW84720.1"/>
    <property type="molecule type" value="Genomic_DNA"/>
</dbReference>
<dbReference type="InParanoid" id="W4KHC1"/>
<dbReference type="eggNOG" id="ENOG502R19S">
    <property type="taxonomic scope" value="Eukaryota"/>
</dbReference>
<evidence type="ECO:0000313" key="2">
    <source>
        <dbReference type="EMBL" id="ETW84720.1"/>
    </source>
</evidence>
<dbReference type="GeneID" id="20670129"/>
<protein>
    <recommendedName>
        <fullName evidence="1">F-box domain-containing protein</fullName>
    </recommendedName>
</protein>
<dbReference type="InterPro" id="IPR036047">
    <property type="entry name" value="F-box-like_dom_sf"/>
</dbReference>
<reference evidence="2 3" key="1">
    <citation type="journal article" date="2012" name="New Phytol.">
        <title>Insight into trade-off between wood decay and parasitism from the genome of a fungal forest pathogen.</title>
        <authorList>
            <person name="Olson A."/>
            <person name="Aerts A."/>
            <person name="Asiegbu F."/>
            <person name="Belbahri L."/>
            <person name="Bouzid O."/>
            <person name="Broberg A."/>
            <person name="Canback B."/>
            <person name="Coutinho P.M."/>
            <person name="Cullen D."/>
            <person name="Dalman K."/>
            <person name="Deflorio G."/>
            <person name="van Diepen L.T."/>
            <person name="Dunand C."/>
            <person name="Duplessis S."/>
            <person name="Durling M."/>
            <person name="Gonthier P."/>
            <person name="Grimwood J."/>
            <person name="Fossdal C.G."/>
            <person name="Hansson D."/>
            <person name="Henrissat B."/>
            <person name="Hietala A."/>
            <person name="Himmelstrand K."/>
            <person name="Hoffmeister D."/>
            <person name="Hogberg N."/>
            <person name="James T.Y."/>
            <person name="Karlsson M."/>
            <person name="Kohler A."/>
            <person name="Kues U."/>
            <person name="Lee Y.H."/>
            <person name="Lin Y.C."/>
            <person name="Lind M."/>
            <person name="Lindquist E."/>
            <person name="Lombard V."/>
            <person name="Lucas S."/>
            <person name="Lunden K."/>
            <person name="Morin E."/>
            <person name="Murat C."/>
            <person name="Park J."/>
            <person name="Raffaello T."/>
            <person name="Rouze P."/>
            <person name="Salamov A."/>
            <person name="Schmutz J."/>
            <person name="Solheim H."/>
            <person name="Stahlberg J."/>
            <person name="Velez H."/>
            <person name="de Vries R.P."/>
            <person name="Wiebenga A."/>
            <person name="Woodward S."/>
            <person name="Yakovlev I."/>
            <person name="Garbelotto M."/>
            <person name="Martin F."/>
            <person name="Grigoriev I.V."/>
            <person name="Stenlid J."/>
        </authorList>
    </citation>
    <scope>NUCLEOTIDE SEQUENCE [LARGE SCALE GENOMIC DNA]</scope>
    <source>
        <strain evidence="2 3">TC 32-1</strain>
    </source>
</reference>
<accession>W4KHC1</accession>
<dbReference type="Gene3D" id="1.20.1280.50">
    <property type="match status" value="1"/>
</dbReference>
<sequence>MVITSLRVRRNRLPIVSSLPPELLARIFCFSAAIDTPSSRALGWIRVTHVCNQWRQVALDHPALWANVSLEIGSRWSEEMIQRAKLAPLIIQSNEVVSETVVGILHSHLARTAELHLFGCKRDLVHIAGTLTTSAPLMEKVVIFSLDERCVHLPVDLFGHHAPLLRSAFFHGCSIPWSSPLLRNLSYLDITLPPLQQSNMDVAPYLPSHEEFFDLLANMHQLESLSIEEYFPRYLPEATASSRMRHPVIKLPHLSALKLVGQWSDCALVLGSIEVPATSRIILDCRDLDSDRFNSMLLPILARHSGKTGDTLPMRTLLMNIHDYGSDSVINIVGWTTSDVVDLAKLWWNDTASDIGLLFQIHLRYSSPYNLEGQESLDVILQALHIQEMSILFFRLQTQVPEGYLSIFDQLESAQRLEHVACEADACSVFSTALVHTSESRPVNTRSQAVLFPRLRYVKLSANLLDIGREPRNHFDSIGQVIPVDELVEIPKRREALGVPLECLEIKMYPDAIHLEYLDQIRAAAKNTVIKVVDWY</sequence>
<dbReference type="Pfam" id="PF12937">
    <property type="entry name" value="F-box-like"/>
    <property type="match status" value="1"/>
</dbReference>
<dbReference type="RefSeq" id="XP_009544357.1">
    <property type="nucleotide sequence ID" value="XM_009546062.1"/>
</dbReference>
<dbReference type="HOGENOM" id="CLU_024199_2_2_1"/>
<evidence type="ECO:0000313" key="3">
    <source>
        <dbReference type="Proteomes" id="UP000030671"/>
    </source>
</evidence>
<dbReference type="OrthoDB" id="2884925at2759"/>
<feature type="domain" description="F-box" evidence="1">
    <location>
        <begin position="17"/>
        <end position="70"/>
    </location>
</feature>
<dbReference type="Proteomes" id="UP000030671">
    <property type="component" value="Unassembled WGS sequence"/>
</dbReference>
<dbReference type="InterPro" id="IPR001810">
    <property type="entry name" value="F-box_dom"/>
</dbReference>
<dbReference type="AlphaFoldDB" id="W4KHC1"/>
<evidence type="ECO:0000259" key="1">
    <source>
        <dbReference type="Pfam" id="PF12937"/>
    </source>
</evidence>
<gene>
    <name evidence="2" type="ORF">HETIRDRAFT_314475</name>
</gene>
<dbReference type="KEGG" id="hir:HETIRDRAFT_314475"/>
<proteinExistence type="predicted"/>
<organism evidence="2 3">
    <name type="scientific">Heterobasidion irregulare (strain TC 32-1)</name>
    <dbReference type="NCBI Taxonomy" id="747525"/>
    <lineage>
        <taxon>Eukaryota</taxon>
        <taxon>Fungi</taxon>
        <taxon>Dikarya</taxon>
        <taxon>Basidiomycota</taxon>
        <taxon>Agaricomycotina</taxon>
        <taxon>Agaricomycetes</taxon>
        <taxon>Russulales</taxon>
        <taxon>Bondarzewiaceae</taxon>
        <taxon>Heterobasidion</taxon>
        <taxon>Heterobasidion annosum species complex</taxon>
    </lineage>
</organism>
<name>W4KHC1_HETIT</name>
<keyword evidence="3" id="KW-1185">Reference proteome</keyword>
<dbReference type="SUPFAM" id="SSF81383">
    <property type="entry name" value="F-box domain"/>
    <property type="match status" value="1"/>
</dbReference>